<dbReference type="CDD" id="cd03801">
    <property type="entry name" value="GT4_PimA-like"/>
    <property type="match status" value="1"/>
</dbReference>
<dbReference type="GO" id="GO:1901135">
    <property type="term" value="P:carbohydrate derivative metabolic process"/>
    <property type="evidence" value="ECO:0007669"/>
    <property type="project" value="UniProtKB-ARBA"/>
</dbReference>
<dbReference type="Gene3D" id="3.40.50.2000">
    <property type="entry name" value="Glycogen Phosphorylase B"/>
    <property type="match status" value="2"/>
</dbReference>
<feature type="domain" description="Glycosyltransferase subfamily 4-like N-terminal" evidence="2">
    <location>
        <begin position="102"/>
        <end position="204"/>
    </location>
</feature>
<evidence type="ECO:0008006" key="5">
    <source>
        <dbReference type="Google" id="ProtNLM"/>
    </source>
</evidence>
<dbReference type="Pfam" id="PF13439">
    <property type="entry name" value="Glyco_transf_4"/>
    <property type="match status" value="1"/>
</dbReference>
<dbReference type="Pfam" id="PF00534">
    <property type="entry name" value="Glycos_transf_1"/>
    <property type="match status" value="1"/>
</dbReference>
<sequence>MTNNSKIKKIIFVENGIGYGGAIICLRHLVRNIDRSRFLPMVVTGRTGPQYQEIAHESLWKHIPDRHIDIVSLKTKAASIQWLKNLTPLSFFVNQLLARADDIFNFVPFFVQLLWTAWRFDADLIHANNEPVCNRAALLVAKILRIPSICHVRGDPVDSRIGRWTYALPDHFVSVSNWVAEAMQKNLDVPQQKISVVYDGIALENLDININGNAFRQQYNIPQNAFVVGLVGLLIPWKGQEIFLTAASKLIGKIPNLKMLIIGGTPNDYVNYETDLKKRVIEESLTEIVIFTGHISNMETVYNGLDIVVSASTSPEPLGTVVIESMAMGRPLIGPSHGGAAEMISTGESGLLFSPGNADSLAEAILTFYESPEMRKKLGTTARVIALQNFSVETHTNKIQALYENLWTDRRQIN</sequence>
<dbReference type="OrthoDB" id="9775208at2"/>
<evidence type="ECO:0000313" key="4">
    <source>
        <dbReference type="Proteomes" id="UP000078090"/>
    </source>
</evidence>
<dbReference type="Proteomes" id="UP000078090">
    <property type="component" value="Unassembled WGS sequence"/>
</dbReference>
<proteinExistence type="predicted"/>
<dbReference type="PANTHER" id="PTHR12526">
    <property type="entry name" value="GLYCOSYLTRANSFERASE"/>
    <property type="match status" value="1"/>
</dbReference>
<feature type="domain" description="Glycosyl transferase family 1" evidence="1">
    <location>
        <begin position="215"/>
        <end position="383"/>
    </location>
</feature>
<evidence type="ECO:0000259" key="1">
    <source>
        <dbReference type="Pfam" id="PF00534"/>
    </source>
</evidence>
<evidence type="ECO:0000313" key="3">
    <source>
        <dbReference type="EMBL" id="OAI01091.1"/>
    </source>
</evidence>
<protein>
    <recommendedName>
        <fullName evidence="5">Glycosyl transferase group 1</fullName>
    </recommendedName>
</protein>
<dbReference type="RefSeq" id="WP_064009631.1">
    <property type="nucleotide sequence ID" value="NZ_LUUG01000093.1"/>
</dbReference>
<dbReference type="InterPro" id="IPR001296">
    <property type="entry name" value="Glyco_trans_1"/>
</dbReference>
<evidence type="ECO:0000259" key="2">
    <source>
        <dbReference type="Pfam" id="PF13439"/>
    </source>
</evidence>
<name>A0A177M626_METMH</name>
<accession>A0A177M626</accession>
<dbReference type="GO" id="GO:0016757">
    <property type="term" value="F:glycosyltransferase activity"/>
    <property type="evidence" value="ECO:0007669"/>
    <property type="project" value="InterPro"/>
</dbReference>
<comment type="caution">
    <text evidence="3">The sequence shown here is derived from an EMBL/GenBank/DDBJ whole genome shotgun (WGS) entry which is preliminary data.</text>
</comment>
<reference evidence="3 4" key="1">
    <citation type="submission" date="2016-03" db="EMBL/GenBank/DDBJ databases">
        <authorList>
            <person name="Ploux O."/>
        </authorList>
    </citation>
    <scope>NUCLEOTIDE SEQUENCE [LARGE SCALE GENOMIC DNA]</scope>
    <source>
        <strain evidence="3 4">R-45363</strain>
    </source>
</reference>
<dbReference type="InterPro" id="IPR028098">
    <property type="entry name" value="Glyco_trans_4-like_N"/>
</dbReference>
<dbReference type="EMBL" id="LUUG01000093">
    <property type="protein sequence ID" value="OAI01091.1"/>
    <property type="molecule type" value="Genomic_DNA"/>
</dbReference>
<dbReference type="AlphaFoldDB" id="A0A177M626"/>
<gene>
    <name evidence="3" type="ORF">A1332_03370</name>
</gene>
<organism evidence="3 4">
    <name type="scientific">Methylomonas methanica</name>
    <dbReference type="NCBI Taxonomy" id="421"/>
    <lineage>
        <taxon>Bacteria</taxon>
        <taxon>Pseudomonadati</taxon>
        <taxon>Pseudomonadota</taxon>
        <taxon>Gammaproteobacteria</taxon>
        <taxon>Methylococcales</taxon>
        <taxon>Methylococcaceae</taxon>
        <taxon>Methylomonas</taxon>
    </lineage>
</organism>
<dbReference type="SUPFAM" id="SSF53756">
    <property type="entry name" value="UDP-Glycosyltransferase/glycogen phosphorylase"/>
    <property type="match status" value="1"/>
</dbReference>